<dbReference type="EMBL" id="SSXH01000888">
    <property type="protein sequence ID" value="THJ37064.1"/>
    <property type="molecule type" value="Genomic_DNA"/>
</dbReference>
<dbReference type="AlphaFoldDB" id="A0A4S5BVS8"/>
<accession>A0A4S5BVS8</accession>
<dbReference type="OrthoDB" id="5189174at2"/>
<name>A0A4S5BVS8_9ACTN</name>
<sequence>MTGPLIVGVDAGCASLRDADLLIHRLVEVLDLPGDTVACTHLVGAQAPHVALSLAVSPTWCGPGSWRRVVHLAGELAIVELAAARVGSDPVGGPLARHAPRVGHPIEGSRAATVRTGGIGAGGWSAGHALRGTGQAAGTAVIAGAAAGIAAGTAVIDAAAAGIAVTDGRAGGFGGAGSPGTTAGLAVEFLRVGALVAGPVGLACGVERIGPPELADGAAQAAADHADRQGGRAVVYPGVGRLRGTVLVETVLGQTAVGRVVAPAGQAEPRRSDLLRTRNHVRPVWRDGVLTLFAAAERGRVFTPFEVPHAVTVSGW</sequence>
<dbReference type="RefSeq" id="WP_136449571.1">
    <property type="nucleotide sequence ID" value="NZ_SSXH01000888.1"/>
</dbReference>
<evidence type="ECO:0000313" key="1">
    <source>
        <dbReference type="EMBL" id="THJ37064.1"/>
    </source>
</evidence>
<evidence type="ECO:0000313" key="2">
    <source>
        <dbReference type="Proteomes" id="UP000305282"/>
    </source>
</evidence>
<organism evidence="1 2">
    <name type="scientific">Candidatus Frankia alpina</name>
    <dbReference type="NCBI Taxonomy" id="2699483"/>
    <lineage>
        <taxon>Bacteria</taxon>
        <taxon>Bacillati</taxon>
        <taxon>Actinomycetota</taxon>
        <taxon>Actinomycetes</taxon>
        <taxon>Frankiales</taxon>
        <taxon>Frankiaceae</taxon>
        <taxon>Frankia</taxon>
    </lineage>
</organism>
<gene>
    <name evidence="1" type="ORF">E7Y31_21770</name>
</gene>
<comment type="caution">
    <text evidence="1">The sequence shown here is derived from an EMBL/GenBank/DDBJ whole genome shotgun (WGS) entry which is preliminary data.</text>
</comment>
<dbReference type="Proteomes" id="UP000305282">
    <property type="component" value="Unassembled WGS sequence"/>
</dbReference>
<proteinExistence type="predicted"/>
<keyword evidence="2" id="KW-1185">Reference proteome</keyword>
<reference evidence="1 2" key="1">
    <citation type="submission" date="2019-04" db="EMBL/GenBank/DDBJ databases">
        <title>Draft genome sequences for three unisolated Alnus-infective Frankia Sp+ strains, AgTrS, AiOr and AvVan, the first sequenced Frankia strains able to sporulate in-planta.</title>
        <authorList>
            <person name="Bethencourt L."/>
            <person name="Vautrin F."/>
            <person name="Taib N."/>
            <person name="Dubost A."/>
            <person name="Castro-Garcia L."/>
            <person name="Imbaud O."/>
            <person name="Abrouk D."/>
            <person name="Fournier P."/>
            <person name="Briolay J."/>
            <person name="Nguyen A."/>
            <person name="Normand P."/>
            <person name="Fernandez M.P."/>
            <person name="Brochier-Armanet C."/>
            <person name="Herrera-Belaroussi A."/>
        </authorList>
    </citation>
    <scope>NUCLEOTIDE SEQUENCE [LARGE SCALE GENOMIC DNA]</scope>
    <source>
        <strain evidence="1 2">AvVan</strain>
    </source>
</reference>
<protein>
    <submittedName>
        <fullName evidence="1">Uncharacterized protein</fullName>
    </submittedName>
</protein>